<evidence type="ECO:0000313" key="4">
    <source>
        <dbReference type="EMBL" id="KAJ8889046.1"/>
    </source>
</evidence>
<feature type="chain" id="PRO_5045239423" description="Peptidase S1 domain-containing protein" evidence="2">
    <location>
        <begin position="16"/>
        <end position="101"/>
    </location>
</feature>
<dbReference type="Pfam" id="PF00089">
    <property type="entry name" value="Trypsin"/>
    <property type="match status" value="1"/>
</dbReference>
<accession>A0ABQ9HXE4</accession>
<dbReference type="PROSITE" id="PS50240">
    <property type="entry name" value="TRYPSIN_DOM"/>
    <property type="match status" value="1"/>
</dbReference>
<dbReference type="PANTHER" id="PTHR24252:SF7">
    <property type="entry name" value="HYALIN"/>
    <property type="match status" value="1"/>
</dbReference>
<dbReference type="PANTHER" id="PTHR24252">
    <property type="entry name" value="ACROSIN-RELATED"/>
    <property type="match status" value="1"/>
</dbReference>
<dbReference type="InterPro" id="IPR018114">
    <property type="entry name" value="TRYPSIN_HIS"/>
</dbReference>
<dbReference type="InterPro" id="IPR043504">
    <property type="entry name" value="Peptidase_S1_PA_chymotrypsin"/>
</dbReference>
<organism evidence="4 5">
    <name type="scientific">Dryococelus australis</name>
    <dbReference type="NCBI Taxonomy" id="614101"/>
    <lineage>
        <taxon>Eukaryota</taxon>
        <taxon>Metazoa</taxon>
        <taxon>Ecdysozoa</taxon>
        <taxon>Arthropoda</taxon>
        <taxon>Hexapoda</taxon>
        <taxon>Insecta</taxon>
        <taxon>Pterygota</taxon>
        <taxon>Neoptera</taxon>
        <taxon>Polyneoptera</taxon>
        <taxon>Phasmatodea</taxon>
        <taxon>Verophasmatodea</taxon>
        <taxon>Anareolatae</taxon>
        <taxon>Phasmatidae</taxon>
        <taxon>Eurycanthinae</taxon>
        <taxon>Dryococelus</taxon>
    </lineage>
</organism>
<dbReference type="SUPFAM" id="SSF50494">
    <property type="entry name" value="Trypsin-like serine proteases"/>
    <property type="match status" value="1"/>
</dbReference>
<evidence type="ECO:0000256" key="1">
    <source>
        <dbReference type="ARBA" id="ARBA00023157"/>
    </source>
</evidence>
<name>A0ABQ9HXE4_9NEOP</name>
<dbReference type="Gene3D" id="2.40.10.10">
    <property type="entry name" value="Trypsin-like serine proteases"/>
    <property type="match status" value="1"/>
</dbReference>
<keyword evidence="1" id="KW-1015">Disulfide bond</keyword>
<sequence length="101" mass="11156">MNAIFLLAIVASATAVPTQRDWSKITHRDVFPEKLWTPDLQPQRPHNASIQSRIVGGEEVTQHAFPYQVALFLPVQGGTSFCGGSVINQEWILTAAHCVDE</sequence>
<evidence type="ECO:0000313" key="5">
    <source>
        <dbReference type="Proteomes" id="UP001159363"/>
    </source>
</evidence>
<feature type="domain" description="Peptidase S1" evidence="3">
    <location>
        <begin position="54"/>
        <end position="101"/>
    </location>
</feature>
<gene>
    <name evidence="4" type="ORF">PR048_008540</name>
</gene>
<evidence type="ECO:0000259" key="3">
    <source>
        <dbReference type="PROSITE" id="PS50240"/>
    </source>
</evidence>
<dbReference type="InterPro" id="IPR009003">
    <property type="entry name" value="Peptidase_S1_PA"/>
</dbReference>
<evidence type="ECO:0000256" key="2">
    <source>
        <dbReference type="SAM" id="SignalP"/>
    </source>
</evidence>
<protein>
    <recommendedName>
        <fullName evidence="3">Peptidase S1 domain-containing protein</fullName>
    </recommendedName>
</protein>
<keyword evidence="2" id="KW-0732">Signal</keyword>
<dbReference type="InterPro" id="IPR001254">
    <property type="entry name" value="Trypsin_dom"/>
</dbReference>
<reference evidence="4 5" key="1">
    <citation type="submission" date="2023-02" db="EMBL/GenBank/DDBJ databases">
        <title>LHISI_Scaffold_Assembly.</title>
        <authorList>
            <person name="Stuart O.P."/>
            <person name="Cleave R."/>
            <person name="Magrath M.J.L."/>
            <person name="Mikheyev A.S."/>
        </authorList>
    </citation>
    <scope>NUCLEOTIDE SEQUENCE [LARGE SCALE GENOMIC DNA]</scope>
    <source>
        <strain evidence="4">Daus_M_001</strain>
        <tissue evidence="4">Leg muscle</tissue>
    </source>
</reference>
<keyword evidence="5" id="KW-1185">Reference proteome</keyword>
<proteinExistence type="predicted"/>
<feature type="signal peptide" evidence="2">
    <location>
        <begin position="1"/>
        <end position="15"/>
    </location>
</feature>
<dbReference type="PROSITE" id="PS00134">
    <property type="entry name" value="TRYPSIN_HIS"/>
    <property type="match status" value="1"/>
</dbReference>
<comment type="caution">
    <text evidence="4">The sequence shown here is derived from an EMBL/GenBank/DDBJ whole genome shotgun (WGS) entry which is preliminary data.</text>
</comment>
<dbReference type="EMBL" id="JARBHB010000003">
    <property type="protein sequence ID" value="KAJ8889046.1"/>
    <property type="molecule type" value="Genomic_DNA"/>
</dbReference>
<dbReference type="Proteomes" id="UP001159363">
    <property type="component" value="Chromosome 3"/>
</dbReference>